<reference evidence="2 3" key="1">
    <citation type="submission" date="2015-12" db="EMBL/GenBank/DDBJ databases">
        <title>Draft genome sequence of Streptomyces silvensis ATCC 53525, a producer of novel hormone antagonists.</title>
        <authorList>
            <person name="Johnston C.W."/>
            <person name="Li Y."/>
            <person name="Magarvey N.A."/>
        </authorList>
    </citation>
    <scope>NUCLEOTIDE SEQUENCE [LARGE SCALE GENOMIC DNA]</scope>
    <source>
        <strain evidence="2 3">ATCC 53525</strain>
    </source>
</reference>
<accession>A0A0W7X984</accession>
<feature type="domain" description="HTH cro/C1-type" evidence="1">
    <location>
        <begin position="19"/>
        <end position="75"/>
    </location>
</feature>
<dbReference type="InterPro" id="IPR010982">
    <property type="entry name" value="Lambda_DNA-bd_dom_sf"/>
</dbReference>
<dbReference type="Proteomes" id="UP000054804">
    <property type="component" value="Unassembled WGS sequence"/>
</dbReference>
<dbReference type="Gene3D" id="1.10.260.40">
    <property type="entry name" value="lambda repressor-like DNA-binding domains"/>
    <property type="match status" value="1"/>
</dbReference>
<sequence>MSTPSSSVQEARVVFGRRLREIRKDSGLSARALAVLAGWHESKCSRLENGSRTPSFEDIRAYTRHCGAAQLAEDLIATARGIEGMYVEWRRIERSGLRRVQESVIPIWERTLRYRIYSSWLVPGPLQTEAYIRALLSSIRDRRRLVDDVDEAVLVRVAKQHIVYEGNHRFSVILEEAALKYRIGGSETMSGQLRHLLSVSTLPSVSLGIIPLDADRSALWPVEGFFLFDDAQANVELVSAHLTVVQPHEIALYAETFAMLAGMAVYGPAAHALISKATDALE</sequence>
<dbReference type="SMART" id="SM00530">
    <property type="entry name" value="HTH_XRE"/>
    <property type="match status" value="1"/>
</dbReference>
<evidence type="ECO:0000313" key="3">
    <source>
        <dbReference type="Proteomes" id="UP000054804"/>
    </source>
</evidence>
<name>A0A0W7X984_9ACTN</name>
<dbReference type="Pfam" id="PF19054">
    <property type="entry name" value="DUF5753"/>
    <property type="match status" value="1"/>
</dbReference>
<comment type="caution">
    <text evidence="2">The sequence shown here is derived from an EMBL/GenBank/DDBJ whole genome shotgun (WGS) entry which is preliminary data.</text>
</comment>
<proteinExistence type="predicted"/>
<evidence type="ECO:0000259" key="1">
    <source>
        <dbReference type="PROSITE" id="PS50943"/>
    </source>
</evidence>
<dbReference type="OrthoDB" id="4966777at2"/>
<dbReference type="SUPFAM" id="SSF47413">
    <property type="entry name" value="lambda repressor-like DNA-binding domains"/>
    <property type="match status" value="1"/>
</dbReference>
<dbReference type="STRING" id="1765722.AT728_03530"/>
<dbReference type="InterPro" id="IPR001387">
    <property type="entry name" value="Cro/C1-type_HTH"/>
</dbReference>
<dbReference type="RefSeq" id="WP_058845975.1">
    <property type="nucleotide sequence ID" value="NZ_LOCL01000026.1"/>
</dbReference>
<evidence type="ECO:0000313" key="2">
    <source>
        <dbReference type="EMBL" id="KUF19470.1"/>
    </source>
</evidence>
<protein>
    <submittedName>
        <fullName evidence="2">XRE family transcriptional regulator</fullName>
    </submittedName>
</protein>
<dbReference type="AlphaFoldDB" id="A0A0W7X984"/>
<organism evidence="2 3">
    <name type="scientific">Streptomyces silvensis</name>
    <dbReference type="NCBI Taxonomy" id="1765722"/>
    <lineage>
        <taxon>Bacteria</taxon>
        <taxon>Bacillati</taxon>
        <taxon>Actinomycetota</taxon>
        <taxon>Actinomycetes</taxon>
        <taxon>Kitasatosporales</taxon>
        <taxon>Streptomycetaceae</taxon>
        <taxon>Streptomyces</taxon>
    </lineage>
</organism>
<dbReference type="Pfam" id="PF13560">
    <property type="entry name" value="HTH_31"/>
    <property type="match status" value="1"/>
</dbReference>
<keyword evidence="3" id="KW-1185">Reference proteome</keyword>
<dbReference type="GO" id="GO:0003677">
    <property type="term" value="F:DNA binding"/>
    <property type="evidence" value="ECO:0007669"/>
    <property type="project" value="InterPro"/>
</dbReference>
<dbReference type="CDD" id="cd00093">
    <property type="entry name" value="HTH_XRE"/>
    <property type="match status" value="1"/>
</dbReference>
<gene>
    <name evidence="2" type="ORF">AT728_03530</name>
</gene>
<dbReference type="PROSITE" id="PS50943">
    <property type="entry name" value="HTH_CROC1"/>
    <property type="match status" value="1"/>
</dbReference>
<dbReference type="EMBL" id="LOCL01000026">
    <property type="protein sequence ID" value="KUF19470.1"/>
    <property type="molecule type" value="Genomic_DNA"/>
</dbReference>
<dbReference type="InterPro" id="IPR043917">
    <property type="entry name" value="DUF5753"/>
</dbReference>